<dbReference type="PANTHER" id="PTHR45266:SF3">
    <property type="entry name" value="OXALOACETATE DECARBOXYLASE ALPHA CHAIN"/>
    <property type="match status" value="1"/>
</dbReference>
<dbReference type="Pfam" id="PF00364">
    <property type="entry name" value="Biotin_lipoyl"/>
    <property type="match status" value="1"/>
</dbReference>
<feature type="compositionally biased region" description="Pro residues" evidence="4">
    <location>
        <begin position="45"/>
        <end position="61"/>
    </location>
</feature>
<dbReference type="Gene3D" id="2.40.50.100">
    <property type="match status" value="1"/>
</dbReference>
<evidence type="ECO:0000256" key="2">
    <source>
        <dbReference type="ARBA" id="ARBA00023267"/>
    </source>
</evidence>
<keyword evidence="3" id="KW-0444">Lipid biosynthesis</keyword>
<evidence type="ECO:0000256" key="4">
    <source>
        <dbReference type="SAM" id="MobiDB-lite"/>
    </source>
</evidence>
<evidence type="ECO:0000256" key="3">
    <source>
        <dbReference type="RuleBase" id="RU364072"/>
    </source>
</evidence>
<organism evidence="6 7">
    <name type="scientific">Ruminococcus champanellensis (strain DSM 18848 / JCM 17042 / KCTC 15320 / 18P13)</name>
    <dbReference type="NCBI Taxonomy" id="213810"/>
    <lineage>
        <taxon>Bacteria</taxon>
        <taxon>Bacillati</taxon>
        <taxon>Bacillota</taxon>
        <taxon>Clostridia</taxon>
        <taxon>Eubacteriales</taxon>
        <taxon>Oscillospiraceae</taxon>
        <taxon>Ruminococcus</taxon>
    </lineage>
</organism>
<dbReference type="InterPro" id="IPR001249">
    <property type="entry name" value="AcCoA_biotinCC"/>
</dbReference>
<dbReference type="GO" id="GO:0006633">
    <property type="term" value="P:fatty acid biosynthetic process"/>
    <property type="evidence" value="ECO:0007669"/>
    <property type="project" value="UniProtKB-UniPathway"/>
</dbReference>
<keyword evidence="7" id="KW-1185">Reference proteome</keyword>
<gene>
    <name evidence="6" type="ordered locus">RUM_23550</name>
</gene>
<dbReference type="PRINTS" id="PR01071">
    <property type="entry name" value="ACOABIOTINCC"/>
</dbReference>
<dbReference type="InterPro" id="IPR000089">
    <property type="entry name" value="Biotin_lipoyl"/>
</dbReference>
<comment type="pathway">
    <text evidence="3">Lipid metabolism; fatty acid biosynthesis.</text>
</comment>
<sequence>MEKLFGQFDPELLERLARILRDNDLGELTLEDGDKKLTIKGKKPAPMPAPMGMPPVYPPAAPQEDAPTAPAAVSGTWVKAPLVGTYYAASSPESEPFVTVGKRVKKGDVLMIIESMKLMNEVLCEQEGTVAEILVQNGDAVEFDQPILRIE</sequence>
<accession>D4LFF2</accession>
<dbReference type="SUPFAM" id="SSF51230">
    <property type="entry name" value="Single hybrid motif"/>
    <property type="match status" value="1"/>
</dbReference>
<dbReference type="GO" id="GO:0003989">
    <property type="term" value="F:acetyl-CoA carboxylase activity"/>
    <property type="evidence" value="ECO:0007669"/>
    <property type="project" value="InterPro"/>
</dbReference>
<evidence type="ECO:0000313" key="6">
    <source>
        <dbReference type="EMBL" id="CBL18347.1"/>
    </source>
</evidence>
<keyword evidence="3" id="KW-0275">Fatty acid biosynthesis</keyword>
<keyword evidence="3" id="KW-0276">Fatty acid metabolism</keyword>
<dbReference type="UniPathway" id="UPA00094"/>
<dbReference type="AlphaFoldDB" id="D4LFF2"/>
<dbReference type="RefSeq" id="WP_015559253.1">
    <property type="nucleotide sequence ID" value="NC_021039.1"/>
</dbReference>
<evidence type="ECO:0000259" key="5">
    <source>
        <dbReference type="PROSITE" id="PS50968"/>
    </source>
</evidence>
<dbReference type="PROSITE" id="PS50968">
    <property type="entry name" value="BIOTINYL_LIPOYL"/>
    <property type="match status" value="1"/>
</dbReference>
<dbReference type="InterPro" id="IPR050709">
    <property type="entry name" value="Biotin_Carboxyl_Carrier/Decarb"/>
</dbReference>
<name>D4LFF2_RUMC1</name>
<dbReference type="Proteomes" id="UP000007054">
    <property type="component" value="Chromosome"/>
</dbReference>
<dbReference type="InterPro" id="IPR011053">
    <property type="entry name" value="Single_hybrid_motif"/>
</dbReference>
<dbReference type="EMBL" id="FP929052">
    <property type="protein sequence ID" value="CBL18347.1"/>
    <property type="molecule type" value="Genomic_DNA"/>
</dbReference>
<feature type="region of interest" description="Disordered" evidence="4">
    <location>
        <begin position="36"/>
        <end position="68"/>
    </location>
</feature>
<protein>
    <recommendedName>
        <fullName evidence="1 3">Biotin carboxyl carrier protein of acetyl-CoA carboxylase</fullName>
    </recommendedName>
</protein>
<reference evidence="6" key="1">
    <citation type="submission" date="2010-03" db="EMBL/GenBank/DDBJ databases">
        <title>The genome sequence of Ruminococcus sp. 18P13.</title>
        <authorList>
            <consortium name="metaHIT consortium -- http://www.metahit.eu/"/>
            <person name="Pajon A."/>
            <person name="Turner K."/>
            <person name="Parkhill J."/>
            <person name="Bernalier A."/>
        </authorList>
    </citation>
    <scope>NUCLEOTIDE SEQUENCE [LARGE SCALE GENOMIC DNA]</scope>
    <source>
        <strain evidence="6">Type strain: 18P13</strain>
    </source>
</reference>
<evidence type="ECO:0000256" key="1">
    <source>
        <dbReference type="ARBA" id="ARBA00017562"/>
    </source>
</evidence>
<evidence type="ECO:0000313" key="7">
    <source>
        <dbReference type="Proteomes" id="UP000007054"/>
    </source>
</evidence>
<dbReference type="PANTHER" id="PTHR45266">
    <property type="entry name" value="OXALOACETATE DECARBOXYLASE ALPHA CHAIN"/>
    <property type="match status" value="1"/>
</dbReference>
<dbReference type="GeneID" id="83157221"/>
<keyword evidence="2 3" id="KW-0092">Biotin</keyword>
<dbReference type="STRING" id="213810.RUM_23550"/>
<dbReference type="NCBIfam" id="TIGR00531">
    <property type="entry name" value="BCCP"/>
    <property type="match status" value="1"/>
</dbReference>
<feature type="domain" description="Lipoyl-binding" evidence="5">
    <location>
        <begin position="75"/>
        <end position="151"/>
    </location>
</feature>
<comment type="function">
    <text evidence="3">This protein is a component of the acetyl coenzyme A carboxylase complex; first, biotin carboxylase catalyzes the carboxylation of the carrier protein and then the transcarboxylase transfers the carboxyl group to form malonyl-CoA.</text>
</comment>
<dbReference type="GO" id="GO:0009317">
    <property type="term" value="C:acetyl-CoA carboxylase complex"/>
    <property type="evidence" value="ECO:0007669"/>
    <property type="project" value="InterPro"/>
</dbReference>
<proteinExistence type="predicted"/>
<dbReference type="KEGG" id="rch:RUM_23550"/>
<dbReference type="PATRIC" id="fig|213810.4.peg.2246"/>
<dbReference type="HOGENOM" id="CLU_016733_3_1_9"/>
<reference evidence="6" key="2">
    <citation type="submission" date="2010-03" db="EMBL/GenBank/DDBJ databases">
        <authorList>
            <person name="Pajon A."/>
        </authorList>
    </citation>
    <scope>NUCLEOTIDE SEQUENCE</scope>
    <source>
        <strain evidence="6">Type strain: 18P13</strain>
    </source>
</reference>
<keyword evidence="3" id="KW-0443">Lipid metabolism</keyword>
<dbReference type="CDD" id="cd06850">
    <property type="entry name" value="biotinyl_domain"/>
    <property type="match status" value="1"/>
</dbReference>